<proteinExistence type="predicted"/>
<evidence type="ECO:0000256" key="5">
    <source>
        <dbReference type="ARBA" id="ARBA00023136"/>
    </source>
</evidence>
<accession>A0A4U0XKN4</accession>
<keyword evidence="3 6" id="KW-0812">Transmembrane</keyword>
<evidence type="ECO:0000256" key="2">
    <source>
        <dbReference type="ARBA" id="ARBA00022448"/>
    </source>
</evidence>
<feature type="transmembrane region" description="Helical" evidence="6">
    <location>
        <begin position="45"/>
        <end position="71"/>
    </location>
</feature>
<dbReference type="GO" id="GO:0006865">
    <property type="term" value="P:amino acid transport"/>
    <property type="evidence" value="ECO:0007669"/>
    <property type="project" value="InterPro"/>
</dbReference>
<dbReference type="Pfam" id="PF13520">
    <property type="entry name" value="AA_permease_2"/>
    <property type="match status" value="1"/>
</dbReference>
<keyword evidence="2" id="KW-0813">Transport</keyword>
<gene>
    <name evidence="7" type="ORF">B0A49_03959</name>
</gene>
<dbReference type="InterPro" id="IPR002293">
    <property type="entry name" value="AA/rel_permease1"/>
</dbReference>
<dbReference type="GO" id="GO:0016020">
    <property type="term" value="C:membrane"/>
    <property type="evidence" value="ECO:0007669"/>
    <property type="project" value="UniProtKB-SubCell"/>
</dbReference>
<evidence type="ECO:0008006" key="9">
    <source>
        <dbReference type="Google" id="ProtNLM"/>
    </source>
</evidence>
<dbReference type="PROSITE" id="PS00218">
    <property type="entry name" value="AMINO_ACID_PERMEASE_1"/>
    <property type="match status" value="1"/>
</dbReference>
<evidence type="ECO:0000256" key="3">
    <source>
        <dbReference type="ARBA" id="ARBA00022692"/>
    </source>
</evidence>
<feature type="transmembrane region" description="Helical" evidence="6">
    <location>
        <begin position="324"/>
        <end position="345"/>
    </location>
</feature>
<feature type="transmembrane region" description="Helical" evidence="6">
    <location>
        <begin position="195"/>
        <end position="217"/>
    </location>
</feature>
<evidence type="ECO:0000256" key="6">
    <source>
        <dbReference type="SAM" id="Phobius"/>
    </source>
</evidence>
<dbReference type="AlphaFoldDB" id="A0A4U0XKN4"/>
<comment type="subcellular location">
    <subcellularLocation>
        <location evidence="1">Membrane</location>
        <topology evidence="1">Multi-pass membrane protein</topology>
    </subcellularLocation>
</comment>
<dbReference type="Proteomes" id="UP000308768">
    <property type="component" value="Unassembled WGS sequence"/>
</dbReference>
<dbReference type="EMBL" id="NAJN01000172">
    <property type="protein sequence ID" value="TKA77794.1"/>
    <property type="molecule type" value="Genomic_DNA"/>
</dbReference>
<dbReference type="OrthoDB" id="3900342at2759"/>
<comment type="caution">
    <text evidence="7">The sequence shown here is derived from an EMBL/GenBank/DDBJ whole genome shotgun (WGS) entry which is preliminary data.</text>
</comment>
<organism evidence="7 8">
    <name type="scientific">Cryomyces minteri</name>
    <dbReference type="NCBI Taxonomy" id="331657"/>
    <lineage>
        <taxon>Eukaryota</taxon>
        <taxon>Fungi</taxon>
        <taxon>Dikarya</taxon>
        <taxon>Ascomycota</taxon>
        <taxon>Pezizomycotina</taxon>
        <taxon>Dothideomycetes</taxon>
        <taxon>Dothideomycetes incertae sedis</taxon>
        <taxon>Cryomyces</taxon>
    </lineage>
</organism>
<dbReference type="InterPro" id="IPR004840">
    <property type="entry name" value="Amino_acid_permease_CS"/>
</dbReference>
<keyword evidence="8" id="KW-1185">Reference proteome</keyword>
<evidence type="ECO:0000256" key="1">
    <source>
        <dbReference type="ARBA" id="ARBA00004141"/>
    </source>
</evidence>
<dbReference type="STRING" id="331657.A0A4U0XKN4"/>
<name>A0A4U0XKN4_9PEZI</name>
<feature type="transmembrane region" description="Helical" evidence="6">
    <location>
        <begin position="246"/>
        <end position="267"/>
    </location>
</feature>
<evidence type="ECO:0000256" key="4">
    <source>
        <dbReference type="ARBA" id="ARBA00022989"/>
    </source>
</evidence>
<protein>
    <recommendedName>
        <fullName evidence="9">Choline transport protein</fullName>
    </recommendedName>
</protein>
<feature type="transmembrane region" description="Helical" evidence="6">
    <location>
        <begin position="298"/>
        <end position="318"/>
    </location>
</feature>
<dbReference type="PANTHER" id="PTHR45649">
    <property type="entry name" value="AMINO-ACID PERMEASE BAT1"/>
    <property type="match status" value="1"/>
</dbReference>
<dbReference type="GO" id="GO:0022857">
    <property type="term" value="F:transmembrane transporter activity"/>
    <property type="evidence" value="ECO:0007669"/>
    <property type="project" value="InterPro"/>
</dbReference>
<evidence type="ECO:0000313" key="8">
    <source>
        <dbReference type="Proteomes" id="UP000308768"/>
    </source>
</evidence>
<dbReference type="Gene3D" id="1.20.1740.10">
    <property type="entry name" value="Amino acid/polyamine transporter I"/>
    <property type="match status" value="1"/>
</dbReference>
<feature type="transmembrane region" description="Helical" evidence="6">
    <location>
        <begin position="357"/>
        <end position="378"/>
    </location>
</feature>
<keyword evidence="4 6" id="KW-1133">Transmembrane helix</keyword>
<sequence>MDFSANDTKHPGMVTNVAGVEKGEVHGVVINETGHVQELERNFSFLSVCSVGIVTGNTWAALGGSIVVALYNGGPPGVIYEFLVVSFFYWCISASIAELASAIPSSSGVYQWASITAGPKYGKICGWFAGCTTGAGHATSAIVWKNWSNQTGWASDGFVFLAGTLNGAFAVGTPDCVSHLAEEIPNPRRNIPKAILAQMVIGFFTALFYMIAIFYSIQSFDDVLANTYTSPLAEVYLQATSSKGGALGLLILIYLPLTCGFFGNFITCGRMLWTLGRDGATPFSGTVGAIHPTHKNPFNATLICGIICTILGCIYVGSITAFNAFVGSFVIFSTLSYIAAILPHLLTKRRYVIPGPFWMPGWIGYVVGGIGCAYIVVFDVIYCFPYAMPVSAASMNYSALIIVVDILTQEGEAKDMIIEVVKQTKPRLGFFAPSMLEEISDTPKGQDAFGKMEYVFCGGAPSARAAGKKINMVTNVQVVIGSTGAGTIPNLLTGAKED</sequence>
<dbReference type="PANTHER" id="PTHR45649:SF27">
    <property type="entry name" value="CHOLINE TRANSPORTER (EUROFUNG)"/>
    <property type="match status" value="1"/>
</dbReference>
<evidence type="ECO:0000313" key="7">
    <source>
        <dbReference type="EMBL" id="TKA77794.1"/>
    </source>
</evidence>
<keyword evidence="5 6" id="KW-0472">Membrane</keyword>
<feature type="transmembrane region" description="Helical" evidence="6">
    <location>
        <begin position="77"/>
        <end position="97"/>
    </location>
</feature>
<reference evidence="7 8" key="1">
    <citation type="submission" date="2017-03" db="EMBL/GenBank/DDBJ databases">
        <title>Genomes of endolithic fungi from Antarctica.</title>
        <authorList>
            <person name="Coleine C."/>
            <person name="Masonjones S."/>
            <person name="Stajich J.E."/>
        </authorList>
    </citation>
    <scope>NUCLEOTIDE SEQUENCE [LARGE SCALE GENOMIC DNA]</scope>
    <source>
        <strain evidence="7 8">CCFEE 5187</strain>
    </source>
</reference>